<feature type="transmembrane region" description="Helical" evidence="2">
    <location>
        <begin position="45"/>
        <end position="65"/>
    </location>
</feature>
<evidence type="ECO:0000256" key="2">
    <source>
        <dbReference type="SAM" id="Phobius"/>
    </source>
</evidence>
<dbReference type="RefSeq" id="WP_069689893.1">
    <property type="nucleotide sequence ID" value="NZ_CP017147.1"/>
</dbReference>
<evidence type="ECO:0000313" key="4">
    <source>
        <dbReference type="Proteomes" id="UP000094969"/>
    </source>
</evidence>
<dbReference type="EMBL" id="CP017147">
    <property type="protein sequence ID" value="AOO80675.1"/>
    <property type="molecule type" value="Genomic_DNA"/>
</dbReference>
<name>A0A1D7TZY2_9HYPH</name>
<dbReference type="Proteomes" id="UP000094969">
    <property type="component" value="Chromosome"/>
</dbReference>
<feature type="transmembrane region" description="Helical" evidence="2">
    <location>
        <begin position="12"/>
        <end position="33"/>
    </location>
</feature>
<keyword evidence="4" id="KW-1185">Reference proteome</keyword>
<keyword evidence="2" id="KW-0812">Transmembrane</keyword>
<keyword evidence="2" id="KW-1133">Transmembrane helix</keyword>
<gene>
    <name evidence="3" type="ORF">BHK69_09540</name>
</gene>
<feature type="transmembrane region" description="Helical" evidence="2">
    <location>
        <begin position="97"/>
        <end position="117"/>
    </location>
</feature>
<dbReference type="Pfam" id="PF05656">
    <property type="entry name" value="DUF805"/>
    <property type="match status" value="1"/>
</dbReference>
<organism evidence="3 4">
    <name type="scientific">Bosea vaviloviae</name>
    <dbReference type="NCBI Taxonomy" id="1526658"/>
    <lineage>
        <taxon>Bacteria</taxon>
        <taxon>Pseudomonadati</taxon>
        <taxon>Pseudomonadota</taxon>
        <taxon>Alphaproteobacteria</taxon>
        <taxon>Hyphomicrobiales</taxon>
        <taxon>Boseaceae</taxon>
        <taxon>Bosea</taxon>
    </lineage>
</organism>
<dbReference type="OrthoDB" id="8158971at2"/>
<feature type="transmembrane region" description="Helical" evidence="2">
    <location>
        <begin position="72"/>
        <end position="91"/>
    </location>
</feature>
<reference evidence="3 4" key="1">
    <citation type="journal article" date="2015" name="Antonie Van Leeuwenhoek">
        <title>Bosea vaviloviae sp. nov., a new species of slow-growing rhizobia isolated from nodules of the relict species Vavilovia formosa (Stev.) Fed.</title>
        <authorList>
            <person name="Safronova V.I."/>
            <person name="Kuznetsova I.G."/>
            <person name="Sazanova A.L."/>
            <person name="Kimeklis A.K."/>
            <person name="Belimov A.A."/>
            <person name="Andronov E.E."/>
            <person name="Pinaev A.G."/>
            <person name="Chizhevskaya E.P."/>
            <person name="Pukhaev A.R."/>
            <person name="Popov K.P."/>
            <person name="Willems A."/>
            <person name="Tikhonovich I.A."/>
        </authorList>
    </citation>
    <scope>NUCLEOTIDE SEQUENCE [LARGE SCALE GENOMIC DNA]</scope>
    <source>
        <strain evidence="3 4">Vaf18</strain>
    </source>
</reference>
<keyword evidence="2" id="KW-0472">Membrane</keyword>
<proteinExistence type="predicted"/>
<dbReference type="KEGG" id="bvv:BHK69_09540"/>
<dbReference type="InterPro" id="IPR008523">
    <property type="entry name" value="DUF805"/>
</dbReference>
<protein>
    <recommendedName>
        <fullName evidence="5">DUF805 domain-containing protein</fullName>
    </recommendedName>
</protein>
<dbReference type="AlphaFoldDB" id="A0A1D7TZY2"/>
<feature type="region of interest" description="Disordered" evidence="1">
    <location>
        <begin position="142"/>
        <end position="161"/>
    </location>
</feature>
<accession>A0A1D7TZY2</accession>
<dbReference type="GO" id="GO:0016020">
    <property type="term" value="C:membrane"/>
    <property type="evidence" value="ECO:0007669"/>
    <property type="project" value="InterPro"/>
</dbReference>
<sequence length="161" mass="17160">MSLFRLLTDFDGRIGLTRFWFGSALVALMLLAIQHGAPHLAGRHTGPIIAFANAFALFPWAALAAKRSTDRGGTALFGILLVCAMVLPGQLKPFLSSYVWGPSLDTIALLAWLVALVDLGMLPSVHDDERVAEAAADAKARAWTKSSTHPSSPSTQPIPSP</sequence>
<evidence type="ECO:0000313" key="3">
    <source>
        <dbReference type="EMBL" id="AOO80675.1"/>
    </source>
</evidence>
<dbReference type="STRING" id="1526658.BHK69_09540"/>
<evidence type="ECO:0008006" key="5">
    <source>
        <dbReference type="Google" id="ProtNLM"/>
    </source>
</evidence>
<feature type="compositionally biased region" description="Low complexity" evidence="1">
    <location>
        <begin position="144"/>
        <end position="155"/>
    </location>
</feature>
<evidence type="ECO:0000256" key="1">
    <source>
        <dbReference type="SAM" id="MobiDB-lite"/>
    </source>
</evidence>